<dbReference type="Proteomes" id="UP000177555">
    <property type="component" value="Unassembled WGS sequence"/>
</dbReference>
<keyword evidence="1" id="KW-0732">Signal</keyword>
<protein>
    <recommendedName>
        <fullName evidence="4">PKD domain-containing protein</fullName>
    </recommendedName>
</protein>
<evidence type="ECO:0008006" key="4">
    <source>
        <dbReference type="Google" id="ProtNLM"/>
    </source>
</evidence>
<organism evidence="2 3">
    <name type="scientific">Candidatus Daviesbacteria bacterium RIFCSPHIGHO2_01_FULL_40_11</name>
    <dbReference type="NCBI Taxonomy" id="1797762"/>
    <lineage>
        <taxon>Bacteria</taxon>
        <taxon>Candidatus Daviesiibacteriota</taxon>
    </lineage>
</organism>
<sequence length="745" mass="79951">MKKGLKLKYLFASLLTTGFLFLWAGSVFADTQIYPIPPATTPYGDGAGNITNAGWTNTHLLGQTFIVPSGINTITKVRLTRFKLGSSGGSAGGIVSVALFQGEPSVSNQCWNRGLGGDECTNVISASGARAAKKEKIYIGGQIPNQFNDLCGWGGRSYPDNNVITYLLKRMRINDPNNPCPKKSELQRMWDLFGAKGWGGLQGDWRNGGDSCGGCDGWWYPWELPDNYGGSDFLWPDFVNQSDVGAGPTYFEGPGWTTQTATWQGTDSDDNYIDVTFGSNVVVPGLSYFLSIQQSHTNPNNDPDRNTFNVSTDEYYEEGQWNCENPNEAINPSEPGYITISGATSMDGHFCGKGNVFVAQVSQNNPYPSGRTYINSDKWVGDSTTDVTYLTIWGTLTAYPTASIISGPPSGITGQTLDYSSQIFNAQSGTNYVTRQDNAVFTCPSGIVTDSTGRRWCNFRTFTGGSSGSIFSGSFTFQETGTYVVTVNAYANPTASFTASNSTECTGNPYPYNASQWSDCGSSDNITVTITNQPPGLGPMSIVAGSDASNPGAAGVPLISGLRSTESGSNFKNSINITQNLTNSNITNTNLVGSAFFKSFVPGEGSGIFGMTYSAGWTGGFVLIYAPQTANTYYSSTSPVGYNWIYYLKTFSAGKFYVYNGTDCSGPIGSPTGCWSEYSSTDPTAKYGDTSKGFDVKLNSLNPLKPTTPTFNVHFYKALGSGTWKTYGVLRDATGAESSLETVNP</sequence>
<name>A0A1F5JKH5_9BACT</name>
<reference evidence="2 3" key="1">
    <citation type="journal article" date="2016" name="Nat. Commun.">
        <title>Thousands of microbial genomes shed light on interconnected biogeochemical processes in an aquifer system.</title>
        <authorList>
            <person name="Anantharaman K."/>
            <person name="Brown C.T."/>
            <person name="Hug L.A."/>
            <person name="Sharon I."/>
            <person name="Castelle C.J."/>
            <person name="Probst A.J."/>
            <person name="Thomas B.C."/>
            <person name="Singh A."/>
            <person name="Wilkins M.J."/>
            <person name="Karaoz U."/>
            <person name="Brodie E.L."/>
            <person name="Williams K.H."/>
            <person name="Hubbard S.S."/>
            <person name="Banfield J.F."/>
        </authorList>
    </citation>
    <scope>NUCLEOTIDE SEQUENCE [LARGE SCALE GENOMIC DNA]</scope>
</reference>
<evidence type="ECO:0000313" key="3">
    <source>
        <dbReference type="Proteomes" id="UP000177555"/>
    </source>
</evidence>
<evidence type="ECO:0000256" key="1">
    <source>
        <dbReference type="SAM" id="SignalP"/>
    </source>
</evidence>
<proteinExistence type="predicted"/>
<accession>A0A1F5JKH5</accession>
<feature type="chain" id="PRO_5009519029" description="PKD domain-containing protein" evidence="1">
    <location>
        <begin position="30"/>
        <end position="745"/>
    </location>
</feature>
<gene>
    <name evidence="2" type="ORF">A2867_00095</name>
</gene>
<evidence type="ECO:0000313" key="2">
    <source>
        <dbReference type="EMBL" id="OGE29115.1"/>
    </source>
</evidence>
<comment type="caution">
    <text evidence="2">The sequence shown here is derived from an EMBL/GenBank/DDBJ whole genome shotgun (WGS) entry which is preliminary data.</text>
</comment>
<dbReference type="AlphaFoldDB" id="A0A1F5JKH5"/>
<feature type="signal peptide" evidence="1">
    <location>
        <begin position="1"/>
        <end position="29"/>
    </location>
</feature>
<dbReference type="EMBL" id="MFCP01000010">
    <property type="protein sequence ID" value="OGE29115.1"/>
    <property type="molecule type" value="Genomic_DNA"/>
</dbReference>